<evidence type="ECO:0000256" key="1">
    <source>
        <dbReference type="ARBA" id="ARBA00022737"/>
    </source>
</evidence>
<dbReference type="FunFam" id="1.10.3380.10:FF:000001">
    <property type="entry name" value="U5 small nuclear ribonucleoprotein helicase"/>
    <property type="match status" value="1"/>
</dbReference>
<dbReference type="SUPFAM" id="SSF52540">
    <property type="entry name" value="P-loop containing nucleoside triphosphate hydrolases"/>
    <property type="match status" value="3"/>
</dbReference>
<dbReference type="InterPro" id="IPR035892">
    <property type="entry name" value="C2_domain_sf"/>
</dbReference>
<dbReference type="InterPro" id="IPR057842">
    <property type="entry name" value="WH_MER3"/>
</dbReference>
<accession>A0A819X3T5</accession>
<feature type="non-terminal residue" evidence="8">
    <location>
        <position position="1"/>
    </location>
</feature>
<dbReference type="PANTHER" id="PTHR47961">
    <property type="entry name" value="DNA POLYMERASE THETA, PUTATIVE (AFU_ORTHOLOGUE AFUA_1G05260)-RELATED"/>
    <property type="match status" value="1"/>
</dbReference>
<dbReference type="Pfam" id="PF23445">
    <property type="entry name" value="WHD_SNRNP200"/>
    <property type="match status" value="1"/>
</dbReference>
<dbReference type="SUPFAM" id="SSF46785">
    <property type="entry name" value="Winged helix' DNA-binding domain"/>
    <property type="match status" value="1"/>
</dbReference>
<dbReference type="FunFam" id="3.40.50.300:FF:000062">
    <property type="entry name" value="U5 small nuclear ribonucleoprotein helicase"/>
    <property type="match status" value="1"/>
</dbReference>
<dbReference type="FunFam" id="1.10.10.10:FF:000024">
    <property type="entry name" value="U5 small nuclear ribonucleoprotein helicase"/>
    <property type="match status" value="1"/>
</dbReference>
<dbReference type="GO" id="GO:0016787">
    <property type="term" value="F:hydrolase activity"/>
    <property type="evidence" value="ECO:0007669"/>
    <property type="project" value="UniProtKB-KW"/>
</dbReference>
<evidence type="ECO:0000313" key="9">
    <source>
        <dbReference type="Proteomes" id="UP000663874"/>
    </source>
</evidence>
<dbReference type="CDD" id="cd18795">
    <property type="entry name" value="SF2_C_Ski2"/>
    <property type="match status" value="1"/>
</dbReference>
<dbReference type="InterPro" id="IPR050474">
    <property type="entry name" value="Hel308_SKI2-like"/>
</dbReference>
<sequence length="975" mass="112986">NYEDIATFLNVKREGLFHFDNSYRPVPLEQQYIGITEKKAIKRFQIMNDLVYDKVMEHAGKNQVLIFLHSRKETGKTARAIRDACLEKDTIGAFLKDGSASQEILRTEAEQTKNLELKDLFPYSFAIHHAGMNRADRTLVEDLFAERHIQILVSTATLAWGVNLPAHTVIIKGTQVYNPEKGRWTELGALDVMQMLGRAGRPQYDTRGQGILITSHSELQYYLSLMNQQLPIESQMISKLVDNLNAEIVLGTVQNIREAAEWLSYTYLYVRMIKEPQLYGVSNESLLVDKYLLQRRLDLIHSAAIQLDKSHLIRYDRKTGNFQVTEHGRIASHYYCTHETIAMYNQLLKPTLSEIDLFRIFSLSSEFRHLTVREEEKIELQKLLERVPIPVKESIDEPSAKINVLLQAYISQLKLDGFALMADMVYITQSAGRLMRAIYEMVLQRGWAQLVDKTLSLSKMIDKRMWQSMCPLRQFKKIPEEIIRKIEKKNLSWDRFYDLDAHEIGELVRAPKVGKTIYKYIHHIPKLELSVHVLPITRSTLKIELTITPDFQWDDKIHGMAEPFWILVEDVDSEILLHHEYFLLKKKYCEDEHYVKFFVPVFETLPPQYFIRVISDKWIASETQVAVSFRHLILPEKHPAPTELLDLQPLPVNALRNSKYEDLYNFKFFNGIQTQVFNTLYNTDDNVFLGASTGSGKTICAEFAILRLFSNEKLKENPEPKCVYVTPKEELAEIVRQDWDRRFATIGRKVVMLTGETATDLKLIAKGHIIISTPEKWDILSRRWKQRKNVQNVNLFMVDDLHVIGSDDGPVLEVICSRMRYMSSQIGRNIRIGFNMTHNASRLIAMAKPVYQAINRHSSNHPVIVFVPSRKLSRMTAIDILTFAAAEQKQDRFLHISTNEIEPFTKELEDQTLKETVLRGVAYLHEGLNHKDRTIIEELYTAGALQVCIVSRSMLWTLNLFSYFVIIMDTQYYNG</sequence>
<dbReference type="FunFam" id="2.60.40.150:FF:000004">
    <property type="entry name" value="RNA helicase, activating signal cointegrator 1"/>
    <property type="match status" value="1"/>
</dbReference>
<dbReference type="PROSITE" id="PS51194">
    <property type="entry name" value="HELICASE_CTER"/>
    <property type="match status" value="1"/>
</dbReference>
<dbReference type="GO" id="GO:0005524">
    <property type="term" value="F:ATP binding"/>
    <property type="evidence" value="ECO:0007669"/>
    <property type="project" value="UniProtKB-KW"/>
</dbReference>
<keyword evidence="1" id="KW-0677">Repeat</keyword>
<dbReference type="Gene3D" id="3.40.50.300">
    <property type="entry name" value="P-loop containing nucleotide triphosphate hydrolases"/>
    <property type="match status" value="3"/>
</dbReference>
<name>A0A819X3T5_9BILA</name>
<dbReference type="InterPro" id="IPR036390">
    <property type="entry name" value="WH_DNA-bd_sf"/>
</dbReference>
<dbReference type="InterPro" id="IPR001650">
    <property type="entry name" value="Helicase_C-like"/>
</dbReference>
<evidence type="ECO:0000259" key="6">
    <source>
        <dbReference type="PROSITE" id="PS51192"/>
    </source>
</evidence>
<dbReference type="Proteomes" id="UP000663874">
    <property type="component" value="Unassembled WGS sequence"/>
</dbReference>
<evidence type="ECO:0000259" key="7">
    <source>
        <dbReference type="PROSITE" id="PS51194"/>
    </source>
</evidence>
<keyword evidence="5" id="KW-0067">ATP-binding</keyword>
<dbReference type="SMART" id="SM00973">
    <property type="entry name" value="Sec63"/>
    <property type="match status" value="1"/>
</dbReference>
<comment type="caution">
    <text evidence="8">The sequence shown here is derived from an EMBL/GenBank/DDBJ whole genome shotgun (WGS) entry which is preliminary data.</text>
</comment>
<dbReference type="AlphaFoldDB" id="A0A819X3T5"/>
<dbReference type="InterPro" id="IPR004179">
    <property type="entry name" value="Sec63-dom"/>
</dbReference>
<dbReference type="SUPFAM" id="SSF158702">
    <property type="entry name" value="Sec63 N-terminal domain-like"/>
    <property type="match status" value="1"/>
</dbReference>
<dbReference type="CDD" id="cd18021">
    <property type="entry name" value="DEXHc_Brr2_2"/>
    <property type="match status" value="1"/>
</dbReference>
<evidence type="ECO:0000256" key="4">
    <source>
        <dbReference type="ARBA" id="ARBA00022806"/>
    </source>
</evidence>
<evidence type="ECO:0000313" key="8">
    <source>
        <dbReference type="EMBL" id="CAF4134710.1"/>
    </source>
</evidence>
<keyword evidence="3" id="KW-0378">Hydrolase</keyword>
<dbReference type="FunFam" id="3.40.50.300:FF:000254">
    <property type="entry name" value="U5 small nuclear ribonucleoprotein helicase"/>
    <property type="match status" value="1"/>
</dbReference>
<dbReference type="PANTHER" id="PTHR47961:SF4">
    <property type="entry name" value="ACTIVATING SIGNAL COINTEGRATOR 1 COMPLEX SUBUNIT 3"/>
    <property type="match status" value="1"/>
</dbReference>
<dbReference type="InterPro" id="IPR011545">
    <property type="entry name" value="DEAD/DEAH_box_helicase_dom"/>
</dbReference>
<proteinExistence type="predicted"/>
<dbReference type="Gene3D" id="1.10.150.20">
    <property type="entry name" value="5' to 3' exonuclease, C-terminal subdomain"/>
    <property type="match status" value="1"/>
</dbReference>
<dbReference type="InterPro" id="IPR027417">
    <property type="entry name" value="P-loop_NTPase"/>
</dbReference>
<feature type="domain" description="Helicase ATP-binding" evidence="6">
    <location>
        <begin position="678"/>
        <end position="856"/>
    </location>
</feature>
<feature type="domain" description="Helicase C-terminal" evidence="7">
    <location>
        <begin position="27"/>
        <end position="264"/>
    </location>
</feature>
<evidence type="ECO:0000256" key="3">
    <source>
        <dbReference type="ARBA" id="ARBA00022801"/>
    </source>
</evidence>
<dbReference type="SMART" id="SM00490">
    <property type="entry name" value="HELICc"/>
    <property type="match status" value="1"/>
</dbReference>
<dbReference type="Gene3D" id="1.10.3380.10">
    <property type="entry name" value="Sec63 N-terminal domain-like domain"/>
    <property type="match status" value="1"/>
</dbReference>
<dbReference type="Gene3D" id="2.60.40.150">
    <property type="entry name" value="C2 domain"/>
    <property type="match status" value="1"/>
</dbReference>
<protein>
    <submittedName>
        <fullName evidence="8">Uncharacterized protein</fullName>
    </submittedName>
</protein>
<dbReference type="Pfam" id="PF00271">
    <property type="entry name" value="Helicase_C"/>
    <property type="match status" value="1"/>
</dbReference>
<dbReference type="Pfam" id="PF02889">
    <property type="entry name" value="Sec63"/>
    <property type="match status" value="1"/>
</dbReference>
<keyword evidence="4" id="KW-0347">Helicase</keyword>
<dbReference type="FunFam" id="1.10.150.20:FF:000004">
    <property type="entry name" value="U5 small nuclear ribonucleoprotein helicase"/>
    <property type="match status" value="1"/>
</dbReference>
<reference evidence="8" key="1">
    <citation type="submission" date="2021-02" db="EMBL/GenBank/DDBJ databases">
        <authorList>
            <person name="Nowell W R."/>
        </authorList>
    </citation>
    <scope>NUCLEOTIDE SEQUENCE</scope>
</reference>
<dbReference type="InterPro" id="IPR014001">
    <property type="entry name" value="Helicase_ATP-bd"/>
</dbReference>
<organism evidence="8 9">
    <name type="scientific">Rotaria sordida</name>
    <dbReference type="NCBI Taxonomy" id="392033"/>
    <lineage>
        <taxon>Eukaryota</taxon>
        <taxon>Metazoa</taxon>
        <taxon>Spiralia</taxon>
        <taxon>Gnathifera</taxon>
        <taxon>Rotifera</taxon>
        <taxon>Eurotatoria</taxon>
        <taxon>Bdelloidea</taxon>
        <taxon>Philodinida</taxon>
        <taxon>Philodinidae</taxon>
        <taxon>Rotaria</taxon>
    </lineage>
</organism>
<evidence type="ECO:0000256" key="5">
    <source>
        <dbReference type="ARBA" id="ARBA00022840"/>
    </source>
</evidence>
<gene>
    <name evidence="8" type="ORF">FNK824_LOCUS32913</name>
</gene>
<keyword evidence="2" id="KW-0547">Nucleotide-binding</keyword>
<dbReference type="EMBL" id="CAJOBE010011613">
    <property type="protein sequence ID" value="CAF4134710.1"/>
    <property type="molecule type" value="Genomic_DNA"/>
</dbReference>
<dbReference type="SMART" id="SM00487">
    <property type="entry name" value="DEXDc"/>
    <property type="match status" value="1"/>
</dbReference>
<dbReference type="GO" id="GO:0004386">
    <property type="term" value="F:helicase activity"/>
    <property type="evidence" value="ECO:0007669"/>
    <property type="project" value="UniProtKB-KW"/>
</dbReference>
<dbReference type="PROSITE" id="PS51192">
    <property type="entry name" value="HELICASE_ATP_BIND_1"/>
    <property type="match status" value="1"/>
</dbReference>
<dbReference type="Gene3D" id="1.10.10.10">
    <property type="entry name" value="Winged helix-like DNA-binding domain superfamily/Winged helix DNA-binding domain"/>
    <property type="match status" value="1"/>
</dbReference>
<dbReference type="GO" id="GO:0003676">
    <property type="term" value="F:nucleic acid binding"/>
    <property type="evidence" value="ECO:0007669"/>
    <property type="project" value="InterPro"/>
</dbReference>
<evidence type="ECO:0000256" key="2">
    <source>
        <dbReference type="ARBA" id="ARBA00022741"/>
    </source>
</evidence>
<dbReference type="InterPro" id="IPR036388">
    <property type="entry name" value="WH-like_DNA-bd_sf"/>
</dbReference>
<feature type="non-terminal residue" evidence="8">
    <location>
        <position position="975"/>
    </location>
</feature>
<dbReference type="GO" id="GO:0005634">
    <property type="term" value="C:nucleus"/>
    <property type="evidence" value="ECO:0007669"/>
    <property type="project" value="TreeGrafter"/>
</dbReference>
<dbReference type="Pfam" id="PF00270">
    <property type="entry name" value="DEAD"/>
    <property type="match status" value="1"/>
</dbReference>